<feature type="domain" description="HTH lysR-type" evidence="5">
    <location>
        <begin position="7"/>
        <end position="64"/>
    </location>
</feature>
<dbReference type="SUPFAM" id="SSF46785">
    <property type="entry name" value="Winged helix' DNA-binding domain"/>
    <property type="match status" value="1"/>
</dbReference>
<dbReference type="InterPro" id="IPR005119">
    <property type="entry name" value="LysR_subst-bd"/>
</dbReference>
<evidence type="ECO:0000313" key="6">
    <source>
        <dbReference type="EMBL" id="GAA2010503.1"/>
    </source>
</evidence>
<dbReference type="PROSITE" id="PS50931">
    <property type="entry name" value="HTH_LYSR"/>
    <property type="match status" value="1"/>
</dbReference>
<reference evidence="7" key="1">
    <citation type="journal article" date="2019" name="Int. J. Syst. Evol. Microbiol.">
        <title>The Global Catalogue of Microorganisms (GCM) 10K type strain sequencing project: providing services to taxonomists for standard genome sequencing and annotation.</title>
        <authorList>
            <consortium name="The Broad Institute Genomics Platform"/>
            <consortium name="The Broad Institute Genome Sequencing Center for Infectious Disease"/>
            <person name="Wu L."/>
            <person name="Ma J."/>
        </authorList>
    </citation>
    <scope>NUCLEOTIDE SEQUENCE [LARGE SCALE GENOMIC DNA]</scope>
    <source>
        <strain evidence="7">JCM 14546</strain>
    </source>
</reference>
<dbReference type="RefSeq" id="WP_344309683.1">
    <property type="nucleotide sequence ID" value="NZ_BAAANO010000020.1"/>
</dbReference>
<dbReference type="InterPro" id="IPR036390">
    <property type="entry name" value="WH_DNA-bd_sf"/>
</dbReference>
<keyword evidence="4" id="KW-0804">Transcription</keyword>
<comment type="caution">
    <text evidence="6">The sequence shown here is derived from an EMBL/GenBank/DDBJ whole genome shotgun (WGS) entry which is preliminary data.</text>
</comment>
<accession>A0ABP5EYC2</accession>
<dbReference type="PANTHER" id="PTHR30126">
    <property type="entry name" value="HTH-TYPE TRANSCRIPTIONAL REGULATOR"/>
    <property type="match status" value="1"/>
</dbReference>
<gene>
    <name evidence="6" type="ORF">GCM10009755_22080</name>
</gene>
<keyword evidence="3" id="KW-0238">DNA-binding</keyword>
<evidence type="ECO:0000256" key="4">
    <source>
        <dbReference type="ARBA" id="ARBA00023163"/>
    </source>
</evidence>
<evidence type="ECO:0000256" key="2">
    <source>
        <dbReference type="ARBA" id="ARBA00023015"/>
    </source>
</evidence>
<dbReference type="Proteomes" id="UP001500755">
    <property type="component" value="Unassembled WGS sequence"/>
</dbReference>
<organism evidence="6 7">
    <name type="scientific">Brevibacterium samyangense</name>
    <dbReference type="NCBI Taxonomy" id="366888"/>
    <lineage>
        <taxon>Bacteria</taxon>
        <taxon>Bacillati</taxon>
        <taxon>Actinomycetota</taxon>
        <taxon>Actinomycetes</taxon>
        <taxon>Micrococcales</taxon>
        <taxon>Brevibacteriaceae</taxon>
        <taxon>Brevibacterium</taxon>
    </lineage>
</organism>
<dbReference type="InterPro" id="IPR036388">
    <property type="entry name" value="WH-like_DNA-bd_sf"/>
</dbReference>
<evidence type="ECO:0000313" key="7">
    <source>
        <dbReference type="Proteomes" id="UP001500755"/>
    </source>
</evidence>
<dbReference type="PANTHER" id="PTHR30126:SF39">
    <property type="entry name" value="HTH-TYPE TRANSCRIPTIONAL REGULATOR CYSL"/>
    <property type="match status" value="1"/>
</dbReference>
<name>A0ABP5EYC2_9MICO</name>
<dbReference type="Gene3D" id="3.40.190.10">
    <property type="entry name" value="Periplasmic binding protein-like II"/>
    <property type="match status" value="2"/>
</dbReference>
<comment type="similarity">
    <text evidence="1">Belongs to the LysR transcriptional regulatory family.</text>
</comment>
<dbReference type="InterPro" id="IPR000847">
    <property type="entry name" value="LysR_HTH_N"/>
</dbReference>
<keyword evidence="2" id="KW-0805">Transcription regulation</keyword>
<sequence length="312" mass="32553">MLGPHVPSLADLDMLVAIGELGSLGRVAQRLGVSQQAVSLRVRAMERQVGAPLVERSARGSRLTQTGRIVAGWAAEVLAAAARLDAGIASLRSETARHLDVAASLTIAEYLLPRWLIALRESQEAPGRVTTDVGLSAVNSEAVLALVRAGTVPLGFIETPEVPTDLRTLAIGHDTLRVAVAPAHPWARLGRPVTAAELAATPLITREEGSGTRRALEFFLAEASRTSGRPLTLAPPRLELSSTASVRTAIVTGVAPGVLSSLALADDLALGRLVTVEVTGIDLTRTLHAVWRTGDTPPPGPARDLVAIAAKG</sequence>
<proteinExistence type="inferred from homology"/>
<dbReference type="Pfam" id="PF03466">
    <property type="entry name" value="LysR_substrate"/>
    <property type="match status" value="1"/>
</dbReference>
<evidence type="ECO:0000256" key="1">
    <source>
        <dbReference type="ARBA" id="ARBA00009437"/>
    </source>
</evidence>
<keyword evidence="7" id="KW-1185">Reference proteome</keyword>
<dbReference type="EMBL" id="BAAANO010000020">
    <property type="protein sequence ID" value="GAA2010503.1"/>
    <property type="molecule type" value="Genomic_DNA"/>
</dbReference>
<dbReference type="Gene3D" id="1.10.10.10">
    <property type="entry name" value="Winged helix-like DNA-binding domain superfamily/Winged helix DNA-binding domain"/>
    <property type="match status" value="1"/>
</dbReference>
<protein>
    <submittedName>
        <fullName evidence="6">LysR family transcriptional regulator</fullName>
    </submittedName>
</protein>
<evidence type="ECO:0000259" key="5">
    <source>
        <dbReference type="PROSITE" id="PS50931"/>
    </source>
</evidence>
<dbReference type="Pfam" id="PF00126">
    <property type="entry name" value="HTH_1"/>
    <property type="match status" value="1"/>
</dbReference>
<dbReference type="SUPFAM" id="SSF53850">
    <property type="entry name" value="Periplasmic binding protein-like II"/>
    <property type="match status" value="1"/>
</dbReference>
<evidence type="ECO:0000256" key="3">
    <source>
        <dbReference type="ARBA" id="ARBA00023125"/>
    </source>
</evidence>